<feature type="region of interest" description="Disordered" evidence="6">
    <location>
        <begin position="1"/>
        <end position="55"/>
    </location>
</feature>
<name>A0A0E0FFJ8_ORYNI</name>
<dbReference type="InterPro" id="IPR013010">
    <property type="entry name" value="Znf_SIAH"/>
</dbReference>
<accession>A0A0E0FFJ8</accession>
<keyword evidence="2 5" id="KW-0863">Zinc-finger</keyword>
<dbReference type="PROSITE" id="PS51081">
    <property type="entry name" value="ZF_SIAH"/>
    <property type="match status" value="1"/>
</dbReference>
<dbReference type="Gene3D" id="3.30.40.10">
    <property type="entry name" value="Zinc/RING finger domain, C3HC4 (zinc finger)"/>
    <property type="match status" value="1"/>
</dbReference>
<dbReference type="OMA" id="LRDTHAW"/>
<dbReference type="Gramene" id="ONIVA01G01670.1">
    <property type="protein sequence ID" value="ONIVA01G01670.1"/>
    <property type="gene ID" value="ONIVA01G01670"/>
</dbReference>
<dbReference type="InterPro" id="IPR013083">
    <property type="entry name" value="Znf_RING/FYVE/PHD"/>
</dbReference>
<dbReference type="InterPro" id="IPR044286">
    <property type="entry name" value="SINL_plant"/>
</dbReference>
<evidence type="ECO:0000313" key="8">
    <source>
        <dbReference type="EnsemblPlants" id="ONIVA01G01670.1"/>
    </source>
</evidence>
<keyword evidence="9" id="KW-1185">Reference proteome</keyword>
<evidence type="ECO:0000256" key="5">
    <source>
        <dbReference type="PROSITE-ProRule" id="PRU00455"/>
    </source>
</evidence>
<evidence type="ECO:0000256" key="4">
    <source>
        <dbReference type="ARBA" id="ARBA00024004"/>
    </source>
</evidence>
<comment type="function">
    <text evidence="4">E3 ubiquitin-protein ligase that mediates ubiquitination and subsequent proteasomal degradation of target proteins. E3 ubiquitin ligases accept ubiquitin from an E2 ubiquitin-conjugating enzyme in the form of a thioester and then directly transfers the ubiquitin to targeted substrates. It probably triggers the ubiquitin-mediated degradation of different substrates.</text>
</comment>
<dbReference type="EnsemblPlants" id="ONIVA01G01670.1">
    <property type="protein sequence ID" value="ONIVA01G01670.1"/>
    <property type="gene ID" value="ONIVA01G01670"/>
</dbReference>
<evidence type="ECO:0000259" key="7">
    <source>
        <dbReference type="PROSITE" id="PS51081"/>
    </source>
</evidence>
<evidence type="ECO:0000256" key="2">
    <source>
        <dbReference type="ARBA" id="ARBA00022771"/>
    </source>
</evidence>
<proteinExistence type="predicted"/>
<feature type="compositionally biased region" description="Basic and acidic residues" evidence="6">
    <location>
        <begin position="29"/>
        <end position="42"/>
    </location>
</feature>
<dbReference type="GO" id="GO:0008270">
    <property type="term" value="F:zinc ion binding"/>
    <property type="evidence" value="ECO:0007669"/>
    <property type="project" value="UniProtKB-KW"/>
</dbReference>
<evidence type="ECO:0000256" key="3">
    <source>
        <dbReference type="ARBA" id="ARBA00022833"/>
    </source>
</evidence>
<dbReference type="PANTHER" id="PTHR46632">
    <property type="entry name" value="E3 UBIQUITIN-PROTEIN LIGASE SINA-LIKE 4"/>
    <property type="match status" value="1"/>
</dbReference>
<evidence type="ECO:0000313" key="9">
    <source>
        <dbReference type="Proteomes" id="UP000006591"/>
    </source>
</evidence>
<keyword evidence="3" id="KW-0862">Zinc</keyword>
<evidence type="ECO:0000256" key="6">
    <source>
        <dbReference type="SAM" id="MobiDB-lite"/>
    </source>
</evidence>
<reference evidence="8" key="2">
    <citation type="submission" date="2018-04" db="EMBL/GenBank/DDBJ databases">
        <title>OnivRS2 (Oryza nivara Reference Sequence Version 2).</title>
        <authorList>
            <person name="Zhang J."/>
            <person name="Kudrna D."/>
            <person name="Lee S."/>
            <person name="Talag J."/>
            <person name="Rajasekar S."/>
            <person name="Welchert J."/>
            <person name="Hsing Y.-I."/>
            <person name="Wing R.A."/>
        </authorList>
    </citation>
    <scope>NUCLEOTIDE SEQUENCE [LARGE SCALE GENOMIC DNA]</scope>
</reference>
<protein>
    <submittedName>
        <fullName evidence="8">E3 ubiquitin-protein ligase</fullName>
    </submittedName>
</protein>
<dbReference type="STRING" id="4536.A0A0E0FFJ8"/>
<dbReference type="GO" id="GO:0016567">
    <property type="term" value="P:protein ubiquitination"/>
    <property type="evidence" value="ECO:0007669"/>
    <property type="project" value="UniProtKB-UniPathway"/>
</dbReference>
<dbReference type="UniPathway" id="UPA00143"/>
<dbReference type="AlphaFoldDB" id="A0A0E0FFJ8"/>
<reference evidence="8" key="1">
    <citation type="submission" date="2015-04" db="UniProtKB">
        <authorList>
            <consortium name="EnsemblPlants"/>
        </authorList>
    </citation>
    <scope>IDENTIFICATION</scope>
    <source>
        <strain evidence="8">SL10</strain>
    </source>
</reference>
<dbReference type="Proteomes" id="UP000006591">
    <property type="component" value="Chromosome 1"/>
</dbReference>
<dbReference type="eggNOG" id="KOG3002">
    <property type="taxonomic scope" value="Eukaryota"/>
</dbReference>
<organism evidence="8">
    <name type="scientific">Oryza nivara</name>
    <name type="common">Indian wild rice</name>
    <name type="synonym">Oryza sativa f. spontanea</name>
    <dbReference type="NCBI Taxonomy" id="4536"/>
    <lineage>
        <taxon>Eukaryota</taxon>
        <taxon>Viridiplantae</taxon>
        <taxon>Streptophyta</taxon>
        <taxon>Embryophyta</taxon>
        <taxon>Tracheophyta</taxon>
        <taxon>Spermatophyta</taxon>
        <taxon>Magnoliopsida</taxon>
        <taxon>Liliopsida</taxon>
        <taxon>Poales</taxon>
        <taxon>Poaceae</taxon>
        <taxon>BOP clade</taxon>
        <taxon>Oryzoideae</taxon>
        <taxon>Oryzeae</taxon>
        <taxon>Oryzinae</taxon>
        <taxon>Oryza</taxon>
    </lineage>
</organism>
<dbReference type="PANTHER" id="PTHR46632:SF18">
    <property type="entry name" value="OS01G0122200 PROTEIN"/>
    <property type="match status" value="1"/>
</dbReference>
<feature type="domain" description="SIAH-type" evidence="7">
    <location>
        <begin position="151"/>
        <end position="209"/>
    </location>
</feature>
<sequence>MESAAPVGGKKKARMESESPIPPTPNVRVKQEAADQETHREAATPTPPAAEESPAAARVEVAVRIDAAILHCPLCLLPLKPPIFQVTNHSFIRFVFVFSALRFGIHVFVQCVAGHLACGACHGKLADVHCQACGDGAAYAHNPALDAIARSTKIRCPNDRYGCDRYVTYCDVADHQRACPHAPCTCPEPGCGFLAAPPALLDHLTADHSWPSQEITYRAVHPLVVSASRRRLLLAVRGDGDGGGEQRRVFLLAVGAHGAATTVSVSCVRANAAAGPPYTCKVWTQAPPDAETGVKDTIMMEANVRSFSVPGEVAMEDGTVLCVPPRMLHGASMEMPLRVRIDKLGAGTTNRSAIATQTKK</sequence>
<evidence type="ECO:0000256" key="1">
    <source>
        <dbReference type="ARBA" id="ARBA00022723"/>
    </source>
</evidence>
<dbReference type="HOGENOM" id="CLU_040603_0_1_1"/>
<dbReference type="SUPFAM" id="SSF49599">
    <property type="entry name" value="TRAF domain-like"/>
    <property type="match status" value="1"/>
</dbReference>
<keyword evidence="1" id="KW-0479">Metal-binding</keyword>